<keyword evidence="1" id="KW-0732">Signal</keyword>
<feature type="region of interest" description="Disordered" evidence="2">
    <location>
        <begin position="396"/>
        <end position="429"/>
    </location>
</feature>
<keyword evidence="3" id="KW-1133">Transmembrane helix</keyword>
<dbReference type="PANTHER" id="PTHR32208:SF96">
    <property type="entry name" value="GLYOXAL OXIDASE"/>
    <property type="match status" value="1"/>
</dbReference>
<evidence type="ECO:0000256" key="3">
    <source>
        <dbReference type="SAM" id="Phobius"/>
    </source>
</evidence>
<evidence type="ECO:0000259" key="4">
    <source>
        <dbReference type="Pfam" id="PF07250"/>
    </source>
</evidence>
<dbReference type="InterPro" id="IPR011043">
    <property type="entry name" value="Gal_Oxase/kelch_b-propeller"/>
</dbReference>
<dbReference type="OrthoDB" id="2019572at2759"/>
<keyword evidence="3" id="KW-0472">Membrane</keyword>
<accession>A0A074RPI8</accession>
<dbReference type="InterPro" id="IPR009880">
    <property type="entry name" value="Glyoxal_oxidase_N"/>
</dbReference>
<keyword evidence="7" id="KW-1185">Reference proteome</keyword>
<name>A0A074RPI8_9AGAM</name>
<dbReference type="InterPro" id="IPR037293">
    <property type="entry name" value="Gal_Oxidase_central_sf"/>
</dbReference>
<evidence type="ECO:0000313" key="6">
    <source>
        <dbReference type="EMBL" id="KEP46603.1"/>
    </source>
</evidence>
<feature type="compositionally biased region" description="Polar residues" evidence="2">
    <location>
        <begin position="323"/>
        <end position="346"/>
    </location>
</feature>
<reference evidence="6 7" key="1">
    <citation type="submission" date="2013-12" db="EMBL/GenBank/DDBJ databases">
        <authorList>
            <person name="Cubeta M."/>
            <person name="Pakala S."/>
            <person name="Fedorova N."/>
            <person name="Thomas E."/>
            <person name="Dean R."/>
            <person name="Jabaji S."/>
            <person name="Neate S."/>
            <person name="Toda T."/>
            <person name="Tavantzis S."/>
            <person name="Vilgalys R."/>
            <person name="Bharathan N."/>
            <person name="Pakala S."/>
            <person name="Losada L.S."/>
            <person name="Zafar N."/>
            <person name="Nierman W."/>
        </authorList>
    </citation>
    <scope>NUCLEOTIDE SEQUENCE [LARGE SCALE GENOMIC DNA]</scope>
    <source>
        <strain evidence="6 7">123E</strain>
    </source>
</reference>
<feature type="transmembrane region" description="Helical" evidence="3">
    <location>
        <begin position="73"/>
        <end position="93"/>
    </location>
</feature>
<dbReference type="Pfam" id="PF07250">
    <property type="entry name" value="Glyoxal_oxid_N"/>
    <property type="match status" value="1"/>
</dbReference>
<sequence>MQAHGRFKHKFIPTKMYLSNGHGHHHRSRLSVRIPDSHSPALDTLTSANNTPITPHLVMRGTSDQQEGITPTTLVGICIAGAACVILAIALAIRQHRKKSSARTTKCMERGIQAAKKSNEHPLEWRRSTSGDASDDTHVVDAVYGEKVKSSFEISDYHALSSNNQVKAVNRAAVTNSVILPIPAATRAHPNLKAIDIQRANNLHAPTRDYSSLVAPLPPALFPTTPSSVNTFYGPAIARANSEQSLPHSSAIRALAIAAGVVSTPNSPIQAVHQPATKEKKEVELPVRFSPFRESTFGDGMKLGDHLGIRTSKDHERGEMSVSGASPRNGSPNSQDGSPLRNTPSRPGTAGTFGQPLGAGFSFGSRVPYRTHRHAASSLSMADVRSVRISLASGQPSPGLSGVFPPGQSPHGSFSHSHGRADSAASGTSNVVTRKVQTVFPPLLPDELVLAVGEKAELTQVHSAALIFKCRTPVANDFAAMQMTVATDANVVIIDKYEQNPLLDASGDHSLGSLYNVQTNNVRALNIKTNSFCATGTWLSNGTLVNIGGNPRVDLDGSSPNGLQGLRQFNPCDDGNCDVYESPQRIRITSSRWYPSSCRLSDGSTIIVGGAYGGGWTNFDALNNPTYEYYPPKNINGYNALPHNMFPHVILLPNDKLFMAANSKAMLFNWQTNTEARLPDLPNKQIVVYPMSAPAVLLPLTWENNYKPEVVIFGGSQLSDTVKENEVSSQSPTSAQASRIALDDAGIAAGWSYDTMPEGRVMADAVILPDGTVLVVNGAKTGTAGYGNVPDQIGQSNADNPAFTPVLYNPAAAAGSRFSSVGMPTSNIARLYHSVATLLPDGRVMIAGSNPNFNVETRKYRTEYQVEYISPPYMTKTRPTYSGLPATWNYGQNITLPVTLPATLNPPKIEVALMDLGFSTHGVHMDMRMVKLKVTLSSNRKNLVITGPPNAAVYPPGPAWVYVLHNGVPSKAQKVLIGNGGSPPVNQGAIDNMLASTGGP</sequence>
<dbReference type="EMBL" id="AZST01001027">
    <property type="protein sequence ID" value="KEP46603.1"/>
    <property type="molecule type" value="Genomic_DNA"/>
</dbReference>
<dbReference type="SUPFAM" id="SSF50965">
    <property type="entry name" value="Galactose oxidase, central domain"/>
    <property type="match status" value="1"/>
</dbReference>
<protein>
    <submittedName>
        <fullName evidence="6">Copper radical oxidase</fullName>
    </submittedName>
</protein>
<feature type="region of interest" description="Disordered" evidence="2">
    <location>
        <begin position="116"/>
        <end position="136"/>
    </location>
</feature>
<feature type="region of interest" description="Disordered" evidence="2">
    <location>
        <begin position="294"/>
        <end position="357"/>
    </location>
</feature>
<evidence type="ECO:0000313" key="7">
    <source>
        <dbReference type="Proteomes" id="UP000027456"/>
    </source>
</evidence>
<dbReference type="Proteomes" id="UP000027456">
    <property type="component" value="Unassembled WGS sequence"/>
</dbReference>
<dbReference type="CDD" id="cd02851">
    <property type="entry name" value="E_set_GO_C"/>
    <property type="match status" value="1"/>
</dbReference>
<dbReference type="Gene3D" id="2.60.40.10">
    <property type="entry name" value="Immunoglobulins"/>
    <property type="match status" value="1"/>
</dbReference>
<evidence type="ECO:0000256" key="2">
    <source>
        <dbReference type="SAM" id="MobiDB-lite"/>
    </source>
</evidence>
<evidence type="ECO:0000259" key="5">
    <source>
        <dbReference type="Pfam" id="PF09118"/>
    </source>
</evidence>
<proteinExistence type="predicted"/>
<organism evidence="6 7">
    <name type="scientific">Rhizoctonia solani 123E</name>
    <dbReference type="NCBI Taxonomy" id="1423351"/>
    <lineage>
        <taxon>Eukaryota</taxon>
        <taxon>Fungi</taxon>
        <taxon>Dikarya</taxon>
        <taxon>Basidiomycota</taxon>
        <taxon>Agaricomycotina</taxon>
        <taxon>Agaricomycetes</taxon>
        <taxon>Cantharellales</taxon>
        <taxon>Ceratobasidiaceae</taxon>
        <taxon>Rhizoctonia</taxon>
    </lineage>
</organism>
<gene>
    <name evidence="6" type="ORF">V565_190240</name>
</gene>
<dbReference type="SUPFAM" id="SSF81296">
    <property type="entry name" value="E set domains"/>
    <property type="match status" value="1"/>
</dbReference>
<dbReference type="STRING" id="1423351.A0A074RPI8"/>
<dbReference type="InterPro" id="IPR014756">
    <property type="entry name" value="Ig_E-set"/>
</dbReference>
<feature type="domain" description="Glyoxal oxidase N-terminal" evidence="4">
    <location>
        <begin position="514"/>
        <end position="873"/>
    </location>
</feature>
<dbReference type="AlphaFoldDB" id="A0A074RPI8"/>
<feature type="compositionally biased region" description="Basic and acidic residues" evidence="2">
    <location>
        <begin position="117"/>
        <end position="136"/>
    </location>
</feature>
<feature type="domain" description="Galactose oxidase-like Early set" evidence="5">
    <location>
        <begin position="878"/>
        <end position="976"/>
    </location>
</feature>
<keyword evidence="3" id="KW-0812">Transmembrane</keyword>
<dbReference type="PANTHER" id="PTHR32208">
    <property type="entry name" value="SECRETED PROTEIN-RELATED"/>
    <property type="match status" value="1"/>
</dbReference>
<dbReference type="HOGENOM" id="CLU_299780_0_0_1"/>
<dbReference type="InterPro" id="IPR015202">
    <property type="entry name" value="GO-like_E_set"/>
</dbReference>
<dbReference type="Gene3D" id="2.130.10.80">
    <property type="entry name" value="Galactose oxidase/kelch, beta-propeller"/>
    <property type="match status" value="1"/>
</dbReference>
<comment type="caution">
    <text evidence="6">The sequence shown here is derived from an EMBL/GenBank/DDBJ whole genome shotgun (WGS) entry which is preliminary data.</text>
</comment>
<dbReference type="InterPro" id="IPR013783">
    <property type="entry name" value="Ig-like_fold"/>
</dbReference>
<evidence type="ECO:0000256" key="1">
    <source>
        <dbReference type="ARBA" id="ARBA00022729"/>
    </source>
</evidence>
<dbReference type="Pfam" id="PF09118">
    <property type="entry name" value="GO-like_E_set"/>
    <property type="match status" value="1"/>
</dbReference>
<feature type="compositionally biased region" description="Basic and acidic residues" evidence="2">
    <location>
        <begin position="302"/>
        <end position="319"/>
    </location>
</feature>